<comment type="caution">
    <text evidence="2">The sequence shown here is derived from an EMBL/GenBank/DDBJ whole genome shotgun (WGS) entry which is preliminary data.</text>
</comment>
<sequence length="182" mass="20341">MEIEKDERLILKIDMKGIWRDKEGRPRSSTRQLINAEGTVIPEVIAVAEMNTFGLNSRWYDWGTPGRARRGNAGQILEGETRGLECSGSLPAGLALADGDHGWTHRGLARAGPSTEALDRRSWMLGRHCPRGMDTGRMGRAPRMHLTLPHRVRTDGRADQHTRHGRPPRRCLMSSGRPVPPK</sequence>
<organism evidence="2 3">
    <name type="scientific">Brassica carinata</name>
    <name type="common">Ethiopian mustard</name>
    <name type="synonym">Abyssinian cabbage</name>
    <dbReference type="NCBI Taxonomy" id="52824"/>
    <lineage>
        <taxon>Eukaryota</taxon>
        <taxon>Viridiplantae</taxon>
        <taxon>Streptophyta</taxon>
        <taxon>Embryophyta</taxon>
        <taxon>Tracheophyta</taxon>
        <taxon>Spermatophyta</taxon>
        <taxon>Magnoliopsida</taxon>
        <taxon>eudicotyledons</taxon>
        <taxon>Gunneridae</taxon>
        <taxon>Pentapetalae</taxon>
        <taxon>rosids</taxon>
        <taxon>malvids</taxon>
        <taxon>Brassicales</taxon>
        <taxon>Brassicaceae</taxon>
        <taxon>Brassiceae</taxon>
        <taxon>Brassica</taxon>
    </lineage>
</organism>
<dbReference type="AlphaFoldDB" id="A0A8X8B551"/>
<keyword evidence="3" id="KW-1185">Reference proteome</keyword>
<gene>
    <name evidence="2" type="ORF">Bca52824_016143</name>
</gene>
<evidence type="ECO:0000313" key="3">
    <source>
        <dbReference type="Proteomes" id="UP000886595"/>
    </source>
</evidence>
<feature type="compositionally biased region" description="Basic and acidic residues" evidence="1">
    <location>
        <begin position="152"/>
        <end position="162"/>
    </location>
</feature>
<dbReference type="Proteomes" id="UP000886595">
    <property type="component" value="Unassembled WGS sequence"/>
</dbReference>
<feature type="region of interest" description="Disordered" evidence="1">
    <location>
        <begin position="151"/>
        <end position="182"/>
    </location>
</feature>
<evidence type="ECO:0000313" key="2">
    <source>
        <dbReference type="EMBL" id="KAG2322930.1"/>
    </source>
</evidence>
<accession>A0A8X8B551</accession>
<name>A0A8X8B551_BRACI</name>
<evidence type="ECO:0000256" key="1">
    <source>
        <dbReference type="SAM" id="MobiDB-lite"/>
    </source>
</evidence>
<proteinExistence type="predicted"/>
<reference evidence="2 3" key="1">
    <citation type="submission" date="2020-02" db="EMBL/GenBank/DDBJ databases">
        <authorList>
            <person name="Ma Q."/>
            <person name="Huang Y."/>
            <person name="Song X."/>
            <person name="Pei D."/>
        </authorList>
    </citation>
    <scope>NUCLEOTIDE SEQUENCE [LARGE SCALE GENOMIC DNA]</scope>
    <source>
        <strain evidence="2">Sxm20200214</strain>
        <tissue evidence="2">Leaf</tissue>
    </source>
</reference>
<dbReference type="EMBL" id="JAAMPC010000003">
    <property type="protein sequence ID" value="KAG2322930.1"/>
    <property type="molecule type" value="Genomic_DNA"/>
</dbReference>
<protein>
    <submittedName>
        <fullName evidence="2">Uncharacterized protein</fullName>
    </submittedName>
</protein>
<dbReference type="OrthoDB" id="10461176at2759"/>